<keyword evidence="2" id="KW-1185">Reference proteome</keyword>
<reference evidence="1 2" key="1">
    <citation type="journal article" date="2019" name="Int. J. Syst. Evol. Microbiol.">
        <title>The Global Catalogue of Microorganisms (GCM) 10K type strain sequencing project: providing services to taxonomists for standard genome sequencing and annotation.</title>
        <authorList>
            <consortium name="The Broad Institute Genomics Platform"/>
            <consortium name="The Broad Institute Genome Sequencing Center for Infectious Disease"/>
            <person name="Wu L."/>
            <person name="Ma J."/>
        </authorList>
    </citation>
    <scope>NUCLEOTIDE SEQUENCE [LARGE SCALE GENOMIC DNA]</scope>
    <source>
        <strain evidence="1 2">JCM 14046</strain>
    </source>
</reference>
<name>A0ABN2NVP8_9ACTN</name>
<organism evidence="1 2">
    <name type="scientific">Nocardioides lentus</name>
    <dbReference type="NCBI Taxonomy" id="338077"/>
    <lineage>
        <taxon>Bacteria</taxon>
        <taxon>Bacillati</taxon>
        <taxon>Actinomycetota</taxon>
        <taxon>Actinomycetes</taxon>
        <taxon>Propionibacteriales</taxon>
        <taxon>Nocardioidaceae</taxon>
        <taxon>Nocardioides</taxon>
    </lineage>
</organism>
<dbReference type="Proteomes" id="UP001501612">
    <property type="component" value="Unassembled WGS sequence"/>
</dbReference>
<accession>A0ABN2NVP8</accession>
<comment type="caution">
    <text evidence="1">The sequence shown here is derived from an EMBL/GenBank/DDBJ whole genome shotgun (WGS) entry which is preliminary data.</text>
</comment>
<gene>
    <name evidence="1" type="ORF">GCM10009737_01710</name>
</gene>
<protein>
    <submittedName>
        <fullName evidence="1">Uncharacterized protein</fullName>
    </submittedName>
</protein>
<evidence type="ECO:0000313" key="2">
    <source>
        <dbReference type="Proteomes" id="UP001501612"/>
    </source>
</evidence>
<sequence length="183" mass="20534">MEADDVRELARSAPSRWSELDLIHRSSDGDHLEVSLRHGVLEGLDVRAGRRFRDTEEPGTSHVRAVEPYPTNYRWCAMLDPLELSHDVDLREITEGELFGRPVVSFVAYAGPGYDPICTCCPLVFSEASERHEQPDGWRPAPGEMLDGVETTLDREVGIVVSSRDRGGRLGAWFTSEITRAQR</sequence>
<evidence type="ECO:0000313" key="1">
    <source>
        <dbReference type="EMBL" id="GAA1904720.1"/>
    </source>
</evidence>
<dbReference type="EMBL" id="BAAAMY010000001">
    <property type="protein sequence ID" value="GAA1904720.1"/>
    <property type="molecule type" value="Genomic_DNA"/>
</dbReference>
<dbReference type="RefSeq" id="WP_344002351.1">
    <property type="nucleotide sequence ID" value="NZ_BAAAMY010000001.1"/>
</dbReference>
<proteinExistence type="predicted"/>